<feature type="domain" description="C2H2-type" evidence="14">
    <location>
        <begin position="162"/>
        <end position="190"/>
    </location>
</feature>
<dbReference type="InterPro" id="IPR032714">
    <property type="entry name" value="DZIP1_N"/>
</dbReference>
<proteinExistence type="inferred from homology"/>
<reference evidence="16 17" key="1">
    <citation type="submission" date="2025-05" db="UniProtKB">
        <authorList>
            <consortium name="RefSeq"/>
        </authorList>
    </citation>
    <scope>IDENTIFICATION</scope>
    <source>
        <tissue evidence="16 17">Muscle</tissue>
    </source>
</reference>
<comment type="similarity">
    <text evidence="3">Belongs to the DZIP C2H2-type zinc-finger protein family.</text>
</comment>
<feature type="compositionally biased region" description="Polar residues" evidence="13">
    <location>
        <begin position="734"/>
        <end position="744"/>
    </location>
</feature>
<dbReference type="PROSITE" id="PS50157">
    <property type="entry name" value="ZINC_FINGER_C2H2_2"/>
    <property type="match status" value="1"/>
</dbReference>
<evidence type="ECO:0000313" key="17">
    <source>
        <dbReference type="RefSeq" id="XP_022237960.1"/>
    </source>
</evidence>
<feature type="coiled-coil region" evidence="12">
    <location>
        <begin position="104"/>
        <end position="156"/>
    </location>
</feature>
<keyword evidence="4" id="KW-0963">Cytoplasm</keyword>
<feature type="compositionally biased region" description="Acidic residues" evidence="13">
    <location>
        <begin position="824"/>
        <end position="834"/>
    </location>
</feature>
<evidence type="ECO:0000256" key="3">
    <source>
        <dbReference type="ARBA" id="ARBA00009131"/>
    </source>
</evidence>
<dbReference type="Pfam" id="PF13815">
    <property type="entry name" value="Dzip-like_N"/>
    <property type="match status" value="1"/>
</dbReference>
<evidence type="ECO:0000256" key="8">
    <source>
        <dbReference type="ARBA" id="ARBA00023054"/>
    </source>
</evidence>
<dbReference type="GeneID" id="106478625"/>
<dbReference type="InterPro" id="IPR013087">
    <property type="entry name" value="Znf_C2H2_type"/>
</dbReference>
<evidence type="ECO:0000259" key="14">
    <source>
        <dbReference type="PROSITE" id="PS50157"/>
    </source>
</evidence>
<dbReference type="SMART" id="SM00355">
    <property type="entry name" value="ZnF_C2H2"/>
    <property type="match status" value="1"/>
</dbReference>
<dbReference type="Proteomes" id="UP000694941">
    <property type="component" value="Unplaced"/>
</dbReference>
<evidence type="ECO:0000256" key="9">
    <source>
        <dbReference type="ARBA" id="ARBA00023212"/>
    </source>
</evidence>
<dbReference type="RefSeq" id="XP_022237959.1">
    <property type="nucleotide sequence ID" value="XM_022382251.1"/>
</dbReference>
<dbReference type="PANTHER" id="PTHR21502">
    <property type="entry name" value="ZINC FINGER PROTEIN DZIP1"/>
    <property type="match status" value="1"/>
</dbReference>
<evidence type="ECO:0000256" key="2">
    <source>
        <dbReference type="ARBA" id="ARBA00004120"/>
    </source>
</evidence>
<name>A0ABM1S2V4_LIMPO</name>
<evidence type="ECO:0000256" key="5">
    <source>
        <dbReference type="ARBA" id="ARBA00022723"/>
    </source>
</evidence>
<protein>
    <submittedName>
        <fullName evidence="16 17">Zinc finger protein DZIP1L-like isoform X1</fullName>
    </submittedName>
</protein>
<keyword evidence="6 11" id="KW-0863">Zinc-finger</keyword>
<dbReference type="PROSITE" id="PS00028">
    <property type="entry name" value="ZINC_FINGER_C2H2_1"/>
    <property type="match status" value="1"/>
</dbReference>
<evidence type="ECO:0000256" key="1">
    <source>
        <dbReference type="ARBA" id="ARBA00004114"/>
    </source>
</evidence>
<dbReference type="PANTHER" id="PTHR21502:SF3">
    <property type="entry name" value="CILIUM ASSEMBLY PROTEIN DZIP1L"/>
    <property type="match status" value="1"/>
</dbReference>
<keyword evidence="5" id="KW-0479">Metal-binding</keyword>
<feature type="compositionally biased region" description="Basic and acidic residues" evidence="13">
    <location>
        <begin position="791"/>
        <end position="803"/>
    </location>
</feature>
<feature type="region of interest" description="Disordered" evidence="13">
    <location>
        <begin position="587"/>
        <end position="673"/>
    </location>
</feature>
<dbReference type="Pfam" id="PF25977">
    <property type="entry name" value="DZIP1"/>
    <property type="match status" value="1"/>
</dbReference>
<dbReference type="InterPro" id="IPR051241">
    <property type="entry name" value="DZIP_RILPL"/>
</dbReference>
<evidence type="ECO:0000256" key="7">
    <source>
        <dbReference type="ARBA" id="ARBA00022833"/>
    </source>
</evidence>
<feature type="region of interest" description="Disordered" evidence="13">
    <location>
        <begin position="714"/>
        <end position="834"/>
    </location>
</feature>
<gene>
    <name evidence="16 17" type="primary">LOC106478625</name>
</gene>
<evidence type="ECO:0000256" key="11">
    <source>
        <dbReference type="PROSITE-ProRule" id="PRU00042"/>
    </source>
</evidence>
<feature type="compositionally biased region" description="Basic and acidic residues" evidence="13">
    <location>
        <begin position="607"/>
        <end position="617"/>
    </location>
</feature>
<feature type="compositionally biased region" description="Polar residues" evidence="13">
    <location>
        <begin position="804"/>
        <end position="823"/>
    </location>
</feature>
<keyword evidence="7" id="KW-0862">Zinc</keyword>
<dbReference type="InterPro" id="IPR058883">
    <property type="entry name" value="DZIP1_dom"/>
</dbReference>
<evidence type="ECO:0000256" key="4">
    <source>
        <dbReference type="ARBA" id="ARBA00022490"/>
    </source>
</evidence>
<keyword evidence="8 12" id="KW-0175">Coiled coil</keyword>
<accession>A0ABM1S2V4</accession>
<organism evidence="15 16">
    <name type="scientific">Limulus polyphemus</name>
    <name type="common">Atlantic horseshoe crab</name>
    <dbReference type="NCBI Taxonomy" id="6850"/>
    <lineage>
        <taxon>Eukaryota</taxon>
        <taxon>Metazoa</taxon>
        <taxon>Ecdysozoa</taxon>
        <taxon>Arthropoda</taxon>
        <taxon>Chelicerata</taxon>
        <taxon>Merostomata</taxon>
        <taxon>Xiphosura</taxon>
        <taxon>Limulidae</taxon>
        <taxon>Limulus</taxon>
    </lineage>
</organism>
<sequence>MDFIRDDLSSRYFGVSGSTKPQLSFQKRCGYVDWKKLASVDVDQVARNLDFRALQENISNVTFCNIESEVIPGSVDPNFLKLFKLAQLMIEYLLHSQEYLTEVLQVIEEKHEQTSKELSELQALRVNDQKQLQELRKENKKRRKMLLQNQQNLQAEIVPGYFKCEFCPKVFVSAAYLQSHHGRRHGDKLQTAQAAIVNDPKIEELEKELSQIHNRLKETQEELEKERASFANLCAKAEQETVARKEEVKKEIEFWKEQQQEIQKKELESVKEMFLKEMQELNEKHLISEQALMELRAKYNTLTPPSNLGVLVDAENMKVNEELHKQREETTLLKEQLQLQLTQVQKHLEETIKGQEKQWRAKLRQVTQEHALELEKLNNALEQSVKHLQKERQQTGNQEEHHERQIRKLLERSRRQEMRLKNQEKQIHELATKPALSQFVSPIKSPPTPPPRKVSLPRTPQVLEKERENQYGFVRSERLFYALQKNPNLLEQLKCDLEEDVEEMLQKRGVTKNITSLSTPVLKKKLALLKKKRKVLGEKYDDFYTIRNHYKSTVDEAARIRAKEASKNAIPNKSPKNPFKKMFDTVLSKVESSKKPEPSPKLAPRRAYRDVVQHKANSESSLETSEESEEELDKSYDSRVKVSALHQSPEKWNLTKTSSPKSAERMYSESSEEEFSDTVRPVVRRVEPNIVTVHEGRGQKVAEITQVMEQMISNRSIKPPSGAVDVLKPKTQHKNPSIVMQRNQTSDHDDLSDSSDESVQTNRKKQSKALASKEMGSLNNTGSSSCWDSSSSKKDLLPGKKEQNPGTSSSTGKGSLVTVTSWGSDDDLSVEEIE</sequence>
<feature type="region of interest" description="Disordered" evidence="13">
    <location>
        <begin position="386"/>
        <end position="405"/>
    </location>
</feature>
<dbReference type="RefSeq" id="XP_022237960.1">
    <property type="nucleotide sequence ID" value="XM_022382252.1"/>
</dbReference>
<keyword evidence="9" id="KW-0206">Cytoskeleton</keyword>
<keyword evidence="15" id="KW-1185">Reference proteome</keyword>
<evidence type="ECO:0000256" key="12">
    <source>
        <dbReference type="SAM" id="Coils"/>
    </source>
</evidence>
<evidence type="ECO:0000313" key="15">
    <source>
        <dbReference type="Proteomes" id="UP000694941"/>
    </source>
</evidence>
<evidence type="ECO:0000256" key="10">
    <source>
        <dbReference type="ARBA" id="ARBA00023273"/>
    </source>
</evidence>
<keyword evidence="10" id="KW-0966">Cell projection</keyword>
<comment type="subcellular location">
    <subcellularLocation>
        <location evidence="2">Cytoplasm</location>
        <location evidence="2">Cytoskeleton</location>
        <location evidence="2">Cilium basal body</location>
    </subcellularLocation>
    <subcellularLocation>
        <location evidence="1">Cytoplasm</location>
        <location evidence="1">Cytoskeleton</location>
        <location evidence="1">Microtubule organizing center</location>
        <location evidence="1">Centrosome</location>
        <location evidence="1">Centriole</location>
    </subcellularLocation>
</comment>
<evidence type="ECO:0000313" key="16">
    <source>
        <dbReference type="RefSeq" id="XP_022237959.1"/>
    </source>
</evidence>
<evidence type="ECO:0000256" key="6">
    <source>
        <dbReference type="ARBA" id="ARBA00022771"/>
    </source>
</evidence>
<evidence type="ECO:0000256" key="13">
    <source>
        <dbReference type="SAM" id="MobiDB-lite"/>
    </source>
</evidence>